<dbReference type="Pfam" id="PF03466">
    <property type="entry name" value="LysR_substrate"/>
    <property type="match status" value="1"/>
</dbReference>
<dbReference type="Gene3D" id="1.10.10.10">
    <property type="entry name" value="Winged helix-like DNA-binding domain superfamily/Winged helix DNA-binding domain"/>
    <property type="match status" value="1"/>
</dbReference>
<comment type="similarity">
    <text evidence="1">Belongs to the LysR transcriptional regulatory family.</text>
</comment>
<evidence type="ECO:0000313" key="8">
    <source>
        <dbReference type="Proteomes" id="UP000315017"/>
    </source>
</evidence>
<evidence type="ECO:0000259" key="6">
    <source>
        <dbReference type="PROSITE" id="PS50931"/>
    </source>
</evidence>
<dbReference type="PANTHER" id="PTHR30293:SF2">
    <property type="entry name" value="TRANSCRIPTIONAL ACTIVATOR PROTEIN NHAR"/>
    <property type="match status" value="1"/>
</dbReference>
<keyword evidence="5" id="KW-0804">Transcription</keyword>
<gene>
    <name evidence="7" type="primary">nhaR_3</name>
    <name evidence="7" type="ORF">ETAA8_43970</name>
</gene>
<proteinExistence type="inferred from homology"/>
<dbReference type="EMBL" id="CP036274">
    <property type="protein sequence ID" value="QDU29289.1"/>
    <property type="molecule type" value="Genomic_DNA"/>
</dbReference>
<evidence type="ECO:0000256" key="2">
    <source>
        <dbReference type="ARBA" id="ARBA00023015"/>
    </source>
</evidence>
<evidence type="ECO:0000256" key="1">
    <source>
        <dbReference type="ARBA" id="ARBA00009437"/>
    </source>
</evidence>
<dbReference type="GO" id="GO:0003700">
    <property type="term" value="F:DNA-binding transcription factor activity"/>
    <property type="evidence" value="ECO:0007669"/>
    <property type="project" value="InterPro"/>
</dbReference>
<dbReference type="NCBIfam" id="NF008284">
    <property type="entry name" value="PRK11062.1"/>
    <property type="match status" value="1"/>
</dbReference>
<reference evidence="7 8" key="1">
    <citation type="submission" date="2019-02" db="EMBL/GenBank/DDBJ databases">
        <title>Deep-cultivation of Planctomycetes and their phenomic and genomic characterization uncovers novel biology.</title>
        <authorList>
            <person name="Wiegand S."/>
            <person name="Jogler M."/>
            <person name="Boedeker C."/>
            <person name="Pinto D."/>
            <person name="Vollmers J."/>
            <person name="Rivas-Marin E."/>
            <person name="Kohn T."/>
            <person name="Peeters S.H."/>
            <person name="Heuer A."/>
            <person name="Rast P."/>
            <person name="Oberbeckmann S."/>
            <person name="Bunk B."/>
            <person name="Jeske O."/>
            <person name="Meyerdierks A."/>
            <person name="Storesund J.E."/>
            <person name="Kallscheuer N."/>
            <person name="Luecker S."/>
            <person name="Lage O.M."/>
            <person name="Pohl T."/>
            <person name="Merkel B.J."/>
            <person name="Hornburger P."/>
            <person name="Mueller R.-W."/>
            <person name="Bruemmer F."/>
            <person name="Labrenz M."/>
            <person name="Spormann A.M."/>
            <person name="Op den Camp H."/>
            <person name="Overmann J."/>
            <person name="Amann R."/>
            <person name="Jetten M.S.M."/>
            <person name="Mascher T."/>
            <person name="Medema M.H."/>
            <person name="Devos D.P."/>
            <person name="Kaster A.-K."/>
            <person name="Ovreas L."/>
            <person name="Rohde M."/>
            <person name="Galperin M.Y."/>
            <person name="Jogler C."/>
        </authorList>
    </citation>
    <scope>NUCLEOTIDE SEQUENCE [LARGE SCALE GENOMIC DNA]</scope>
    <source>
        <strain evidence="7 8">ETA_A8</strain>
    </source>
</reference>
<protein>
    <submittedName>
        <fullName evidence="7">Transcriptional activator protein NhaR</fullName>
    </submittedName>
</protein>
<dbReference type="OrthoDB" id="464481at2"/>
<dbReference type="Gene3D" id="3.40.190.290">
    <property type="match status" value="1"/>
</dbReference>
<name>A0A517YGE8_9BACT</name>
<dbReference type="InterPro" id="IPR036388">
    <property type="entry name" value="WH-like_DNA-bd_sf"/>
</dbReference>
<dbReference type="SUPFAM" id="SSF46785">
    <property type="entry name" value="Winged helix' DNA-binding domain"/>
    <property type="match status" value="1"/>
</dbReference>
<dbReference type="AlphaFoldDB" id="A0A517YGE8"/>
<keyword evidence="4" id="KW-0010">Activator</keyword>
<keyword evidence="2" id="KW-0805">Transcription regulation</keyword>
<dbReference type="PANTHER" id="PTHR30293">
    <property type="entry name" value="TRANSCRIPTIONAL REGULATORY PROTEIN NAC-RELATED"/>
    <property type="match status" value="1"/>
</dbReference>
<dbReference type="PROSITE" id="PS50931">
    <property type="entry name" value="HTH_LYSR"/>
    <property type="match status" value="1"/>
</dbReference>
<evidence type="ECO:0000313" key="7">
    <source>
        <dbReference type="EMBL" id="QDU29289.1"/>
    </source>
</evidence>
<organism evidence="7 8">
    <name type="scientific">Anatilimnocola aggregata</name>
    <dbReference type="NCBI Taxonomy" id="2528021"/>
    <lineage>
        <taxon>Bacteria</taxon>
        <taxon>Pseudomonadati</taxon>
        <taxon>Planctomycetota</taxon>
        <taxon>Planctomycetia</taxon>
        <taxon>Pirellulales</taxon>
        <taxon>Pirellulaceae</taxon>
        <taxon>Anatilimnocola</taxon>
    </lineage>
</organism>
<dbReference type="KEGG" id="aagg:ETAA8_43970"/>
<dbReference type="FunFam" id="1.10.10.10:FF:000001">
    <property type="entry name" value="LysR family transcriptional regulator"/>
    <property type="match status" value="1"/>
</dbReference>
<dbReference type="Proteomes" id="UP000315017">
    <property type="component" value="Chromosome"/>
</dbReference>
<evidence type="ECO:0000256" key="5">
    <source>
        <dbReference type="ARBA" id="ARBA00023163"/>
    </source>
</evidence>
<evidence type="ECO:0000256" key="4">
    <source>
        <dbReference type="ARBA" id="ARBA00023159"/>
    </source>
</evidence>
<dbReference type="Pfam" id="PF00126">
    <property type="entry name" value="HTH_1"/>
    <property type="match status" value="1"/>
</dbReference>
<feature type="domain" description="HTH lysR-type" evidence="6">
    <location>
        <begin position="4"/>
        <end position="61"/>
    </location>
</feature>
<dbReference type="GO" id="GO:2000142">
    <property type="term" value="P:regulation of DNA-templated transcription initiation"/>
    <property type="evidence" value="ECO:0007669"/>
    <property type="project" value="TreeGrafter"/>
</dbReference>
<keyword evidence="3" id="KW-0238">DNA-binding</keyword>
<dbReference type="InterPro" id="IPR005119">
    <property type="entry name" value="LysR_subst-bd"/>
</dbReference>
<dbReference type="RefSeq" id="WP_145092898.1">
    <property type="nucleotide sequence ID" value="NZ_CP036274.1"/>
</dbReference>
<dbReference type="SUPFAM" id="SSF53850">
    <property type="entry name" value="Periplasmic binding protein-like II"/>
    <property type="match status" value="1"/>
</dbReference>
<accession>A0A517YGE8</accession>
<sequence>MDWLNYHHLLYFWVVAHEGSVSRASEVMHVTPATVSIQIRELEKALGVRLFRKAGRGLVLTEMGEAVYRYASEIFAMGRELIDMVRGRPLGQPLLFRVGIKDVMPKVVAYKLIEPTLNMPEQVRLVCREGDFSGLVADLAVHRLDVVLSDTPLDPNLKVRAFSHLLGESEVVILGERKLAQRLKENFPDSLDRAPWLLPTDNNVLRRSLDLWFADHNFHPVIRGEFEDSAMLKIAGKAGVGVFAVAAAIRSEVETMYGVELIGKIPSIKERFYAISAERKLKHPGVVAISEAARKRLQ</sequence>
<keyword evidence="8" id="KW-1185">Reference proteome</keyword>
<dbReference type="GO" id="GO:0003677">
    <property type="term" value="F:DNA binding"/>
    <property type="evidence" value="ECO:0007669"/>
    <property type="project" value="UniProtKB-KW"/>
</dbReference>
<dbReference type="InterPro" id="IPR000847">
    <property type="entry name" value="LysR_HTH_N"/>
</dbReference>
<dbReference type="InterPro" id="IPR036390">
    <property type="entry name" value="WH_DNA-bd_sf"/>
</dbReference>
<evidence type="ECO:0000256" key="3">
    <source>
        <dbReference type="ARBA" id="ARBA00023125"/>
    </source>
</evidence>